<dbReference type="SUPFAM" id="SSF81383">
    <property type="entry name" value="F-box domain"/>
    <property type="match status" value="1"/>
</dbReference>
<dbReference type="OMA" id="FETDCFF"/>
<feature type="repeat" description="TPR" evidence="3">
    <location>
        <begin position="274"/>
        <end position="307"/>
    </location>
</feature>
<dbReference type="InterPro" id="IPR011990">
    <property type="entry name" value="TPR-like_helical_dom_sf"/>
</dbReference>
<evidence type="ECO:0000256" key="4">
    <source>
        <dbReference type="SAM" id="MobiDB-lite"/>
    </source>
</evidence>
<evidence type="ECO:0000259" key="5">
    <source>
        <dbReference type="PROSITE" id="PS50181"/>
    </source>
</evidence>
<evidence type="ECO:0000256" key="3">
    <source>
        <dbReference type="PROSITE-ProRule" id="PRU00339"/>
    </source>
</evidence>
<dbReference type="InParanoid" id="D2VRQ8"/>
<dbReference type="SUPFAM" id="SSF48452">
    <property type="entry name" value="TPR-like"/>
    <property type="match status" value="1"/>
</dbReference>
<keyword evidence="1" id="KW-0677">Repeat</keyword>
<dbReference type="InterPro" id="IPR036047">
    <property type="entry name" value="F-box-like_dom_sf"/>
</dbReference>
<dbReference type="InterPro" id="IPR019734">
    <property type="entry name" value="TPR_rpt"/>
</dbReference>
<evidence type="ECO:0000313" key="6">
    <source>
        <dbReference type="EMBL" id="EFC40434.1"/>
    </source>
</evidence>
<organism evidence="7">
    <name type="scientific">Naegleria gruberi</name>
    <name type="common">Amoeba</name>
    <dbReference type="NCBI Taxonomy" id="5762"/>
    <lineage>
        <taxon>Eukaryota</taxon>
        <taxon>Discoba</taxon>
        <taxon>Heterolobosea</taxon>
        <taxon>Tetramitia</taxon>
        <taxon>Eutetramitia</taxon>
        <taxon>Vahlkampfiidae</taxon>
        <taxon>Naegleria</taxon>
    </lineage>
</organism>
<feature type="compositionally biased region" description="Polar residues" evidence="4">
    <location>
        <begin position="29"/>
        <end position="43"/>
    </location>
</feature>
<proteinExistence type="predicted"/>
<dbReference type="EMBL" id="GG738892">
    <property type="protein sequence ID" value="EFC40434.1"/>
    <property type="molecule type" value="Genomic_DNA"/>
</dbReference>
<dbReference type="KEGG" id="ngr:NAEGRDRAFT_51733"/>
<dbReference type="AlphaFoldDB" id="D2VRQ8"/>
<dbReference type="PANTHER" id="PTHR44858">
    <property type="entry name" value="TETRATRICOPEPTIDE REPEAT PROTEIN 6"/>
    <property type="match status" value="1"/>
</dbReference>
<dbReference type="Proteomes" id="UP000006671">
    <property type="component" value="Unassembled WGS sequence"/>
</dbReference>
<reference evidence="6 7" key="1">
    <citation type="journal article" date="2010" name="Cell">
        <title>The genome of Naegleria gruberi illuminates early eukaryotic versatility.</title>
        <authorList>
            <person name="Fritz-Laylin L.K."/>
            <person name="Prochnik S.E."/>
            <person name="Ginger M.L."/>
            <person name="Dacks J.B."/>
            <person name="Carpenter M.L."/>
            <person name="Field M.C."/>
            <person name="Kuo A."/>
            <person name="Paredez A."/>
            <person name="Chapman J."/>
            <person name="Pham J."/>
            <person name="Shu S."/>
            <person name="Neupane R."/>
            <person name="Cipriano M."/>
            <person name="Mancuso J."/>
            <person name="Tu H."/>
            <person name="Salamov A."/>
            <person name="Lindquist E."/>
            <person name="Shapiro H."/>
            <person name="Lucas S."/>
            <person name="Grigoriev I.V."/>
            <person name="Cande W.Z."/>
            <person name="Fulton C."/>
            <person name="Rokhsar D.S."/>
            <person name="Dawson S.C."/>
        </authorList>
    </citation>
    <scope>NUCLEOTIDE SEQUENCE [LARGE SCALE GENOMIC DNA]</scope>
    <source>
        <strain evidence="6 7">NEG-M</strain>
    </source>
</reference>
<dbReference type="InterPro" id="IPR050498">
    <property type="entry name" value="Ycf3"/>
</dbReference>
<dbReference type="InterPro" id="IPR001810">
    <property type="entry name" value="F-box_dom"/>
</dbReference>
<protein>
    <submittedName>
        <fullName evidence="6">TPR domain-containing protein</fullName>
    </submittedName>
</protein>
<dbReference type="Gene3D" id="1.25.40.10">
    <property type="entry name" value="Tetratricopeptide repeat domain"/>
    <property type="match status" value="1"/>
</dbReference>
<feature type="compositionally biased region" description="Low complexity" evidence="4">
    <location>
        <begin position="15"/>
        <end position="28"/>
    </location>
</feature>
<accession>D2VRQ8</accession>
<dbReference type="OrthoDB" id="10259045at2759"/>
<dbReference type="SMART" id="SM00028">
    <property type="entry name" value="TPR"/>
    <property type="match status" value="5"/>
</dbReference>
<gene>
    <name evidence="6" type="ORF">NAEGRDRAFT_51733</name>
</gene>
<evidence type="ECO:0000256" key="2">
    <source>
        <dbReference type="ARBA" id="ARBA00022803"/>
    </source>
</evidence>
<dbReference type="PROSITE" id="PS50005">
    <property type="entry name" value="TPR"/>
    <property type="match status" value="1"/>
</dbReference>
<keyword evidence="2 3" id="KW-0802">TPR repeat</keyword>
<feature type="compositionally biased region" description="Basic and acidic residues" evidence="4">
    <location>
        <begin position="1"/>
        <end position="10"/>
    </location>
</feature>
<name>D2VRQ8_NAEGR</name>
<feature type="region of interest" description="Disordered" evidence="4">
    <location>
        <begin position="1"/>
        <end position="44"/>
    </location>
</feature>
<evidence type="ECO:0000256" key="1">
    <source>
        <dbReference type="ARBA" id="ARBA00022737"/>
    </source>
</evidence>
<dbReference type="GeneID" id="8851006"/>
<dbReference type="VEuPathDB" id="AmoebaDB:NAEGRDRAFT_51733"/>
<evidence type="ECO:0000313" key="7">
    <source>
        <dbReference type="Proteomes" id="UP000006671"/>
    </source>
</evidence>
<dbReference type="PROSITE" id="PS50181">
    <property type="entry name" value="FBOX"/>
    <property type="match status" value="1"/>
</dbReference>
<dbReference type="RefSeq" id="XP_002673178.1">
    <property type="nucleotide sequence ID" value="XM_002673132.1"/>
</dbReference>
<dbReference type="PANTHER" id="PTHR44858:SF1">
    <property type="entry name" value="UDP-N-ACETYLGLUCOSAMINE--PEPTIDE N-ACETYLGLUCOSAMINYLTRANSFERASE SPINDLY-RELATED"/>
    <property type="match status" value="1"/>
</dbReference>
<keyword evidence="7" id="KW-1185">Reference proteome</keyword>
<sequence length="1016" mass="115948">MAPKKKDSISKRKLSLPAASASPIASSSEGTLESPHSNTSDLSLTPHLNFRSLSIIENDDHQLVLESPMMNHNLNYEELISPSLNNISNTTNIVNIVNNTIVSTTTPITTSSTPTTTTTTITTTNISSTPNITTTPNLHISQIPSSLGELPTDIIYYVIGFLDLKDVLHFRLSFRLFHILAENEWQRFYKSVWQVAHRLVFWDFSDNHSNNNHFSKRGSIIDFSNKGIYSTHSILEYNNPWKDLFIERFRIIHENTSPSNKKKLGIFSPRNTSSEDYIEKGYRHVYRNEYTKAIQSFEKAISLDRGGSARAWEGLAKICWQRDLPQYVIVYAEEALKCKPVNPGELFFIRGKALMKLQRIGEALPDLTKAVSLLTMSPVNYHLFLKISEVYYERMICHLELGNIQQAFSDAETIITTDRCFETDCFFKAAKLLYEKQQFEDAEKFMKSQYVKKTPEFYLLYLQITSATGNYVESLKHLKSFEELEEKRKSNTFNYAPTKINKESNIDIGIVLLMNNCIHQAVEYFSKGALLRSGNHNETSPPTIGVNANSEDYMFSSLLRRSSLSFAFSPNKIIDEEATRRAKLKVIEASTRQTVEYSNYFGTSNISSCIDINMAWSFYYLLLALLYYCRNTVSFNISKNRWSSSSAAFSPRSTTSQLLSLEGEYAEATGSASRMILLIKSQKNHVYQQRKMSLRFINEYLENDLKNSITNLTRSITLNPTLCEGFYYRSLLKCFLQIDNYLVSICSSPLFGSSLTQTGIVSFLVEKFKKANTNTEAITSGFKKNHKKMHKDISDKINIVTSMRESLNDCDNAFTLITLEFKINGLDDMEEIEFKLNNDPSLLDISNKSKRHTELLIDILLLRTFLFYCFGKNAEALQCARVALSLCETAAKLFGYSSDQLNGVHNRHSSPILLHPSPKHSDAEAFLLNSSIERQSLACQGLLALLEDFTILKEKQPRFLNMKNDSIQRGVNQLIMNYLTDTEYSLISQELDFLLVMIHSQLLQTEENQYNFTQTQ</sequence>
<feature type="domain" description="F-box" evidence="5">
    <location>
        <begin position="144"/>
        <end position="192"/>
    </location>
</feature>